<evidence type="ECO:0000256" key="1">
    <source>
        <dbReference type="ARBA" id="ARBA00022722"/>
    </source>
</evidence>
<evidence type="ECO:0000256" key="3">
    <source>
        <dbReference type="ARBA" id="ARBA00022839"/>
    </source>
</evidence>
<reference evidence="6" key="1">
    <citation type="journal article" date="2019" name="Int. J. Syst. Evol. Microbiol.">
        <title>The Global Catalogue of Microorganisms (GCM) 10K type strain sequencing project: providing services to taxonomists for standard genome sequencing and annotation.</title>
        <authorList>
            <consortium name="The Broad Institute Genomics Platform"/>
            <consortium name="The Broad Institute Genome Sequencing Center for Infectious Disease"/>
            <person name="Wu L."/>
            <person name="Ma J."/>
        </authorList>
    </citation>
    <scope>NUCLEOTIDE SEQUENCE [LARGE SCALE GENOMIC DNA]</scope>
    <source>
        <strain evidence="6">NBRC 103166</strain>
    </source>
</reference>
<keyword evidence="6" id="KW-1185">Reference proteome</keyword>
<dbReference type="PANTHER" id="PTHR30231:SF4">
    <property type="entry name" value="PROTEIN NEN2"/>
    <property type="match status" value="1"/>
</dbReference>
<dbReference type="InterPro" id="IPR012337">
    <property type="entry name" value="RNaseH-like_sf"/>
</dbReference>
<dbReference type="CDD" id="cd06127">
    <property type="entry name" value="DEDDh"/>
    <property type="match status" value="1"/>
</dbReference>
<dbReference type="Proteomes" id="UP001157353">
    <property type="component" value="Unassembled WGS sequence"/>
</dbReference>
<dbReference type="Pfam" id="PF00929">
    <property type="entry name" value="RNase_T"/>
    <property type="match status" value="1"/>
</dbReference>
<feature type="domain" description="Exonuclease" evidence="4">
    <location>
        <begin position="42"/>
        <end position="219"/>
    </location>
</feature>
<proteinExistence type="predicted"/>
<keyword evidence="3" id="KW-0269">Exonuclease</keyword>
<organism evidence="5 6">
    <name type="scientific">Psychromonas marina</name>
    <dbReference type="NCBI Taxonomy" id="88364"/>
    <lineage>
        <taxon>Bacteria</taxon>
        <taxon>Pseudomonadati</taxon>
        <taxon>Pseudomonadota</taxon>
        <taxon>Gammaproteobacteria</taxon>
        <taxon>Alteromonadales</taxon>
        <taxon>Psychromonadaceae</taxon>
        <taxon>Psychromonas</taxon>
    </lineage>
</organism>
<dbReference type="Gene3D" id="3.30.420.10">
    <property type="entry name" value="Ribonuclease H-like superfamily/Ribonuclease H"/>
    <property type="match status" value="1"/>
</dbReference>
<evidence type="ECO:0000259" key="4">
    <source>
        <dbReference type="SMART" id="SM00479"/>
    </source>
</evidence>
<dbReference type="SMART" id="SM00479">
    <property type="entry name" value="EXOIII"/>
    <property type="match status" value="1"/>
</dbReference>
<gene>
    <name evidence="5" type="ORF">GCM10007916_06730</name>
</gene>
<evidence type="ECO:0000313" key="5">
    <source>
        <dbReference type="EMBL" id="GLS89606.1"/>
    </source>
</evidence>
<name>A0ABQ6DWT4_9GAMM</name>
<dbReference type="EMBL" id="BSPQ01000001">
    <property type="protein sequence ID" value="GLS89606.1"/>
    <property type="molecule type" value="Genomic_DNA"/>
</dbReference>
<keyword evidence="2" id="KW-0378">Hydrolase</keyword>
<dbReference type="SUPFAM" id="SSF53098">
    <property type="entry name" value="Ribonuclease H-like"/>
    <property type="match status" value="1"/>
</dbReference>
<sequence>MLSRWFIKTHLQYQSRQCKDEQIRKYQQAQLPLLNLPIKEAPLLALDLEMTGLDPKSDQIISIGLIPIINGQIKLNQGRHKLIKIAGSVGQSATIHGLVDADLQLALSLDEALQWLLKEATGRVLVAHHAPLDMSFIEQALLQQSEHANSKKCRLYAIDTLKIEHQRLLRKQPMIKEGELRLNSCRSRYNLPSYDAHNALVDALSCAELLMAQVSKMGGGDKIKVSELLS</sequence>
<evidence type="ECO:0000256" key="2">
    <source>
        <dbReference type="ARBA" id="ARBA00022801"/>
    </source>
</evidence>
<comment type="caution">
    <text evidence="5">The sequence shown here is derived from an EMBL/GenBank/DDBJ whole genome shotgun (WGS) entry which is preliminary data.</text>
</comment>
<dbReference type="InterPro" id="IPR013520">
    <property type="entry name" value="Ribonucl_H"/>
</dbReference>
<keyword evidence="1" id="KW-0540">Nuclease</keyword>
<evidence type="ECO:0000313" key="6">
    <source>
        <dbReference type="Proteomes" id="UP001157353"/>
    </source>
</evidence>
<dbReference type="InterPro" id="IPR036397">
    <property type="entry name" value="RNaseH_sf"/>
</dbReference>
<protein>
    <submittedName>
        <fullName evidence="5">DNA polymerase III subunit epsilon</fullName>
    </submittedName>
</protein>
<accession>A0ABQ6DWT4</accession>
<dbReference type="PANTHER" id="PTHR30231">
    <property type="entry name" value="DNA POLYMERASE III SUBUNIT EPSILON"/>
    <property type="match status" value="1"/>
</dbReference>